<dbReference type="GO" id="GO:0009288">
    <property type="term" value="C:bacterial-type flagellum"/>
    <property type="evidence" value="ECO:0007669"/>
    <property type="project" value="InterPro"/>
</dbReference>
<accession>A0A432GGR5</accession>
<name>A0A432GGR5_9DELT</name>
<evidence type="ECO:0000313" key="3">
    <source>
        <dbReference type="Proteomes" id="UP000287176"/>
    </source>
</evidence>
<proteinExistence type="predicted"/>
<protein>
    <recommendedName>
        <fullName evidence="1">Flagellin C-terminal domain-containing protein</fullName>
    </recommendedName>
</protein>
<comment type="caution">
    <text evidence="2">The sequence shown here is derived from an EMBL/GenBank/DDBJ whole genome shotgun (WGS) entry which is preliminary data.</text>
</comment>
<dbReference type="Proteomes" id="UP000287176">
    <property type="component" value="Unassembled WGS sequence"/>
</dbReference>
<reference evidence="2 3" key="1">
    <citation type="submission" date="2018-06" db="EMBL/GenBank/DDBJ databases">
        <title>Combined omics and stable isotope probing to characterize newly discovered Mariana Back-Arc vent microbial communities.</title>
        <authorList>
            <person name="Trembath-Reichert E."/>
            <person name="Huber J.A."/>
        </authorList>
    </citation>
    <scope>NUCLEOTIDE SEQUENCE [LARGE SCALE GENOMIC DNA]</scope>
    <source>
        <strain evidence="2">MAG 24</strain>
    </source>
</reference>
<dbReference type="Gene3D" id="6.10.10.10">
    <property type="entry name" value="Flagellar export chaperone, C-terminal domain"/>
    <property type="match status" value="1"/>
</dbReference>
<feature type="non-terminal residue" evidence="2">
    <location>
        <position position="1"/>
    </location>
</feature>
<organism evidence="2 3">
    <name type="scientific">SAR324 cluster bacterium</name>
    <dbReference type="NCBI Taxonomy" id="2024889"/>
    <lineage>
        <taxon>Bacteria</taxon>
        <taxon>Deltaproteobacteria</taxon>
        <taxon>SAR324 cluster</taxon>
    </lineage>
</organism>
<dbReference type="EMBL" id="QNZI01000280">
    <property type="protein sequence ID" value="RTZ82280.1"/>
    <property type="molecule type" value="Genomic_DNA"/>
</dbReference>
<gene>
    <name evidence="2" type="ORF">DSY94_10670</name>
</gene>
<evidence type="ECO:0000259" key="1">
    <source>
        <dbReference type="Pfam" id="PF00700"/>
    </source>
</evidence>
<dbReference type="InterPro" id="IPR042187">
    <property type="entry name" value="Flagellin_C_sub2"/>
</dbReference>
<sequence length="56" mass="6384">IRDTDMALEMVNFTKNQIITEAAAAAVAQSNQTATRVLRLLFNNNPHGHWSFFRDH</sequence>
<feature type="domain" description="Flagellin C-terminal" evidence="1">
    <location>
        <begin position="1"/>
        <end position="41"/>
    </location>
</feature>
<dbReference type="Pfam" id="PF00700">
    <property type="entry name" value="Flagellin_C"/>
    <property type="match status" value="1"/>
</dbReference>
<dbReference type="AlphaFoldDB" id="A0A432GGR5"/>
<dbReference type="SUPFAM" id="SSF64518">
    <property type="entry name" value="Phase 1 flagellin"/>
    <property type="match status" value="1"/>
</dbReference>
<dbReference type="InterPro" id="IPR046358">
    <property type="entry name" value="Flagellin_C"/>
</dbReference>
<evidence type="ECO:0000313" key="2">
    <source>
        <dbReference type="EMBL" id="RTZ82280.1"/>
    </source>
</evidence>